<keyword evidence="1" id="KW-0812">Transmembrane</keyword>
<feature type="transmembrane region" description="Helical" evidence="1">
    <location>
        <begin position="12"/>
        <end position="33"/>
    </location>
</feature>
<sequence length="61" mass="7035">MYMDIPQLGPLNWLVLFFVFWLFVGLFSLVLWWEFDMSFSFSEGGVDSVGSGSVLGFGWSW</sequence>
<protein>
    <submittedName>
        <fullName evidence="2">ATP synthase F0 subunit 8</fullName>
    </submittedName>
</protein>
<dbReference type="AlphaFoldDB" id="A0AA96KGN1"/>
<accession>A0AA96KGN1</accession>
<keyword evidence="2" id="KW-0496">Mitochondrion</keyword>
<evidence type="ECO:0000313" key="2">
    <source>
        <dbReference type="EMBL" id="WNO18594.1"/>
    </source>
</evidence>
<dbReference type="EMBL" id="ON526992">
    <property type="protein sequence ID" value="WNO18594.1"/>
    <property type="molecule type" value="Genomic_DNA"/>
</dbReference>
<evidence type="ECO:0000256" key="1">
    <source>
        <dbReference type="SAM" id="Phobius"/>
    </source>
</evidence>
<gene>
    <name evidence="2" type="primary">ATP8</name>
</gene>
<name>A0AA96KGN1_9GAST</name>
<keyword evidence="1" id="KW-1133">Transmembrane helix</keyword>
<geneLocation type="mitochondrion" evidence="2"/>
<keyword evidence="1" id="KW-0472">Membrane</keyword>
<reference evidence="2" key="1">
    <citation type="submission" date="2022-05" db="EMBL/GenBank/DDBJ databases">
        <authorList>
            <person name="Qi Y."/>
            <person name="Sun J."/>
        </authorList>
    </citation>
    <scope>NUCLEOTIDE SEQUENCE</scope>
</reference>
<organism evidence="2">
    <name type="scientific">Paralepetopsis sp</name>
    <dbReference type="NCBI Taxonomy" id="3071116"/>
    <lineage>
        <taxon>Eukaryota</taxon>
        <taxon>Metazoa</taxon>
        <taxon>Spiralia</taxon>
        <taxon>Lophotrochozoa</taxon>
        <taxon>Mollusca</taxon>
        <taxon>Gastropoda</taxon>
        <taxon>Patellogastropoda</taxon>
        <taxon>Lottioidea</taxon>
        <taxon>Neolepetopsidae</taxon>
        <taxon>Paralepetopsis</taxon>
    </lineage>
</organism>
<proteinExistence type="predicted"/>